<evidence type="ECO:0000313" key="2">
    <source>
        <dbReference type="EMBL" id="MBJ3783739.1"/>
    </source>
</evidence>
<dbReference type="Proteomes" id="UP000602124">
    <property type="component" value="Unassembled WGS sequence"/>
</dbReference>
<dbReference type="EMBL" id="JAEKMH010000001">
    <property type="protein sequence ID" value="MBJ3783739.1"/>
    <property type="molecule type" value="Genomic_DNA"/>
</dbReference>
<dbReference type="AlphaFoldDB" id="A0A934MPV9"/>
<evidence type="ECO:0000313" key="3">
    <source>
        <dbReference type="Proteomes" id="UP000602124"/>
    </source>
</evidence>
<keyword evidence="3" id="KW-1185">Reference proteome</keyword>
<evidence type="ECO:0000256" key="1">
    <source>
        <dbReference type="SAM" id="MobiDB-lite"/>
    </source>
</evidence>
<organism evidence="2 3">
    <name type="scientific">Devosia sediminis</name>
    <dbReference type="NCBI Taxonomy" id="2798801"/>
    <lineage>
        <taxon>Bacteria</taxon>
        <taxon>Pseudomonadati</taxon>
        <taxon>Pseudomonadota</taxon>
        <taxon>Alphaproteobacteria</taxon>
        <taxon>Hyphomicrobiales</taxon>
        <taxon>Devosiaceae</taxon>
        <taxon>Devosia</taxon>
    </lineage>
</organism>
<protein>
    <submittedName>
        <fullName evidence="2">Uncharacterized protein</fullName>
    </submittedName>
</protein>
<feature type="region of interest" description="Disordered" evidence="1">
    <location>
        <begin position="140"/>
        <end position="174"/>
    </location>
</feature>
<feature type="compositionally biased region" description="Low complexity" evidence="1">
    <location>
        <begin position="71"/>
        <end position="89"/>
    </location>
</feature>
<sequence length="287" mass="29307">MPIDRRITNGLAWAGALLVVAIPVADFATSQFDATATPQVAVVDPVDTPEPDASAERTPTLPTPVSERPKPVAVAEKPAASAPVAAKPAEPAPEPVAKPDPVTTASAGNKPSGGTAVDDFLNTGRPLPSYITGAGAAAPTQSASVPAPAPATTPKPVSTPTTVAPAPASSSATVSAATTPAQVATVPNRVAGFPTPVAQRPASLPRSQAVTLPPQAIGNDPTFITAEDLEDWESGPLSEFLARRQGGGQTAPSDYDPNGFFLDQGPNSGVNVRRFPNAYDEYFYPFE</sequence>
<reference evidence="2" key="1">
    <citation type="submission" date="2020-12" db="EMBL/GenBank/DDBJ databases">
        <title>Devosia sp. MSA67 isolated from Mo River.</title>
        <authorList>
            <person name="Ma F."/>
            <person name="Zi Z."/>
        </authorList>
    </citation>
    <scope>NUCLEOTIDE SEQUENCE</scope>
    <source>
        <strain evidence="2">MSA67</strain>
    </source>
</reference>
<feature type="compositionally biased region" description="Low complexity" evidence="1">
    <location>
        <begin position="154"/>
        <end position="174"/>
    </location>
</feature>
<name>A0A934MPV9_9HYPH</name>
<accession>A0A934MPV9</accession>
<dbReference type="RefSeq" id="WP_198874964.1">
    <property type="nucleotide sequence ID" value="NZ_JAEKMH010000001.1"/>
</dbReference>
<feature type="region of interest" description="Disordered" evidence="1">
    <location>
        <begin position="43"/>
        <end position="121"/>
    </location>
</feature>
<comment type="caution">
    <text evidence="2">The sequence shown here is derived from an EMBL/GenBank/DDBJ whole genome shotgun (WGS) entry which is preliminary data.</text>
</comment>
<proteinExistence type="predicted"/>
<gene>
    <name evidence="2" type="ORF">JEQ47_03305</name>
</gene>